<protein>
    <recommendedName>
        <fullName evidence="2">N-acetylmuramoyl-L-alanine amidase</fullName>
        <ecNumber evidence="2">3.5.1.28</ecNumber>
    </recommendedName>
</protein>
<reference evidence="6 7" key="2">
    <citation type="submission" date="2020-03" db="EMBL/GenBank/DDBJ databases">
        <title>Devosia chinhatensis sp. nov., isolated from a hexachlorocyclohexane (HCH) dump site in India.</title>
        <authorList>
            <person name="Kumar M."/>
            <person name="Lal R."/>
        </authorList>
    </citation>
    <scope>NUCLEOTIDE SEQUENCE [LARGE SCALE GENOMIC DNA]</scope>
    <source>
        <strain evidence="6 7">H239</strain>
    </source>
</reference>
<dbReference type="InterPro" id="IPR050695">
    <property type="entry name" value="N-acetylmuramoyl_amidase_3"/>
</dbReference>
<accession>A0A6M1SKL9</accession>
<dbReference type="SMART" id="SM00646">
    <property type="entry name" value="Ami_3"/>
    <property type="match status" value="1"/>
</dbReference>
<dbReference type="Proteomes" id="UP000474802">
    <property type="component" value="Unassembled WGS sequence"/>
</dbReference>
<dbReference type="GO" id="GO:0008745">
    <property type="term" value="F:N-acetylmuramoyl-L-alanine amidase activity"/>
    <property type="evidence" value="ECO:0007669"/>
    <property type="project" value="UniProtKB-EC"/>
</dbReference>
<keyword evidence="4" id="KW-0732">Signal</keyword>
<sequence length="420" mass="45188">MAKHISIRLALTLCATLFLSASALGQEAAPASEVPAIVAQLAALPPLPNVIDARVTATADRARLVIDLAAKTEYSFVSLSGPDRLSIDVRAGTFSVAPEGVPSGEGLVSAYTIEQAAADRVRTTLTLSSPAQVQQAYVLDPFEGQPARLVVDIIPATAEEFATNVERDQAATATVVTAEQTPPGGSELPADTRPLVVIDPGHGGIDSGAETAQGVKEKDIVLAFSLRLQELLVESGRFDVALTREDDTYLRLEERVALARTNKADIFISVHADSFQQPEIRGASVYTRDENATDVLDKVLADTENKSDVIAGFTVPLMAPEVVDILLDLMRREMRVQSFQAAQSIVHQLEPSVALRRFPVRQADFFVLQAPDVPSVLVELGFLSNADDITNLMQSDWRDRTAEAIARGISTYFDSLEGEP</sequence>
<dbReference type="EMBL" id="JAALFG010000002">
    <property type="protein sequence ID" value="NGP17690.1"/>
    <property type="molecule type" value="Genomic_DNA"/>
</dbReference>
<organism evidence="6 7">
    <name type="scientific">Devosia aurantiaca</name>
    <dbReference type="NCBI Taxonomy" id="2714858"/>
    <lineage>
        <taxon>Bacteria</taxon>
        <taxon>Pseudomonadati</taxon>
        <taxon>Pseudomonadota</taxon>
        <taxon>Alphaproteobacteria</taxon>
        <taxon>Hyphomicrobiales</taxon>
        <taxon>Devosiaceae</taxon>
        <taxon>Devosia</taxon>
    </lineage>
</organism>
<dbReference type="RefSeq" id="WP_164533953.1">
    <property type="nucleotide sequence ID" value="NZ_JAALFG010000002.1"/>
</dbReference>
<evidence type="ECO:0000313" key="7">
    <source>
        <dbReference type="Proteomes" id="UP000474802"/>
    </source>
</evidence>
<dbReference type="Gene3D" id="2.60.40.3500">
    <property type="match status" value="1"/>
</dbReference>
<name>A0A6M1SKL9_9HYPH</name>
<dbReference type="PANTHER" id="PTHR30404:SF0">
    <property type="entry name" value="N-ACETYLMURAMOYL-L-ALANINE AMIDASE AMIC"/>
    <property type="match status" value="1"/>
</dbReference>
<dbReference type="SUPFAM" id="SSF53187">
    <property type="entry name" value="Zn-dependent exopeptidases"/>
    <property type="match status" value="1"/>
</dbReference>
<keyword evidence="7" id="KW-1185">Reference proteome</keyword>
<dbReference type="Pfam" id="PF01520">
    <property type="entry name" value="Amidase_3"/>
    <property type="match status" value="1"/>
</dbReference>
<feature type="signal peptide" evidence="4">
    <location>
        <begin position="1"/>
        <end position="25"/>
    </location>
</feature>
<dbReference type="InterPro" id="IPR021731">
    <property type="entry name" value="AMIN_dom"/>
</dbReference>
<proteinExistence type="predicted"/>
<dbReference type="PANTHER" id="PTHR30404">
    <property type="entry name" value="N-ACETYLMURAMOYL-L-ALANINE AMIDASE"/>
    <property type="match status" value="1"/>
</dbReference>
<dbReference type="Pfam" id="PF11741">
    <property type="entry name" value="AMIN"/>
    <property type="match status" value="1"/>
</dbReference>
<dbReference type="Gene3D" id="3.40.630.40">
    <property type="entry name" value="Zn-dependent exopeptidases"/>
    <property type="match status" value="1"/>
</dbReference>
<dbReference type="GO" id="GO:0030288">
    <property type="term" value="C:outer membrane-bounded periplasmic space"/>
    <property type="evidence" value="ECO:0007669"/>
    <property type="project" value="TreeGrafter"/>
</dbReference>
<comment type="caution">
    <text evidence="6">The sequence shown here is derived from an EMBL/GenBank/DDBJ whole genome shotgun (WGS) entry which is preliminary data.</text>
</comment>
<feature type="chain" id="PRO_5026829391" description="N-acetylmuramoyl-L-alanine amidase" evidence="4">
    <location>
        <begin position="26"/>
        <end position="420"/>
    </location>
</feature>
<evidence type="ECO:0000256" key="4">
    <source>
        <dbReference type="SAM" id="SignalP"/>
    </source>
</evidence>
<dbReference type="CDD" id="cd02696">
    <property type="entry name" value="MurNAc-LAA"/>
    <property type="match status" value="1"/>
</dbReference>
<comment type="catalytic activity">
    <reaction evidence="1">
        <text>Hydrolyzes the link between N-acetylmuramoyl residues and L-amino acid residues in certain cell-wall glycopeptides.</text>
        <dbReference type="EC" id="3.5.1.28"/>
    </reaction>
</comment>
<evidence type="ECO:0000256" key="1">
    <source>
        <dbReference type="ARBA" id="ARBA00001561"/>
    </source>
</evidence>
<dbReference type="EC" id="3.5.1.28" evidence="2"/>
<feature type="domain" description="MurNAc-LAA" evidence="5">
    <location>
        <begin position="256"/>
        <end position="410"/>
    </location>
</feature>
<gene>
    <name evidence="6" type="ORF">G5575_08450</name>
</gene>
<evidence type="ECO:0000256" key="2">
    <source>
        <dbReference type="ARBA" id="ARBA00011901"/>
    </source>
</evidence>
<dbReference type="GO" id="GO:0009253">
    <property type="term" value="P:peptidoglycan catabolic process"/>
    <property type="evidence" value="ECO:0007669"/>
    <property type="project" value="InterPro"/>
</dbReference>
<evidence type="ECO:0000313" key="6">
    <source>
        <dbReference type="EMBL" id="NGP17690.1"/>
    </source>
</evidence>
<dbReference type="AlphaFoldDB" id="A0A6M1SKL9"/>
<keyword evidence="3" id="KW-0378">Hydrolase</keyword>
<reference evidence="6 7" key="1">
    <citation type="submission" date="2020-02" db="EMBL/GenBank/DDBJ databases">
        <authorList>
            <person name="Khan S.A."/>
            <person name="Jeon C.O."/>
            <person name="Chun B.H."/>
        </authorList>
    </citation>
    <scope>NUCLEOTIDE SEQUENCE [LARGE SCALE GENOMIC DNA]</scope>
    <source>
        <strain evidence="6 7">H239</strain>
    </source>
</reference>
<evidence type="ECO:0000256" key="3">
    <source>
        <dbReference type="ARBA" id="ARBA00022801"/>
    </source>
</evidence>
<evidence type="ECO:0000259" key="5">
    <source>
        <dbReference type="SMART" id="SM00646"/>
    </source>
</evidence>
<dbReference type="InterPro" id="IPR002508">
    <property type="entry name" value="MurNAc-LAA_cat"/>
</dbReference>